<gene>
    <name evidence="3" type="ORF">METZ01_LOCUS407500</name>
</gene>
<sequence length="68" mass="7562">MQGLIEDQKNLILKEDKEVTAFNIGINDGIDAGQTIMHSHIHLIPRRVGDAENPRGGVRGVIPEKQNY</sequence>
<name>A0A382W717_9ZZZZ</name>
<feature type="domain" description="HIT" evidence="2">
    <location>
        <begin position="1"/>
        <end position="53"/>
    </location>
</feature>
<reference evidence="3" key="1">
    <citation type="submission" date="2018-05" db="EMBL/GenBank/DDBJ databases">
        <authorList>
            <person name="Lanie J.A."/>
            <person name="Ng W.-L."/>
            <person name="Kazmierczak K.M."/>
            <person name="Andrzejewski T.M."/>
            <person name="Davidsen T.M."/>
            <person name="Wayne K.J."/>
            <person name="Tettelin H."/>
            <person name="Glass J.I."/>
            <person name="Rusch D."/>
            <person name="Podicherti R."/>
            <person name="Tsui H.-C.T."/>
            <person name="Winkler M.E."/>
        </authorList>
    </citation>
    <scope>NUCLEOTIDE SEQUENCE</scope>
</reference>
<accession>A0A382W717</accession>
<dbReference type="InterPro" id="IPR019808">
    <property type="entry name" value="Histidine_triad_CS"/>
</dbReference>
<dbReference type="InterPro" id="IPR011146">
    <property type="entry name" value="HIT-like"/>
</dbReference>
<dbReference type="AlphaFoldDB" id="A0A382W717"/>
<dbReference type="EMBL" id="UINC01157580">
    <property type="protein sequence ID" value="SVD54646.1"/>
    <property type="molecule type" value="Genomic_DNA"/>
</dbReference>
<protein>
    <recommendedName>
        <fullName evidence="2">HIT domain-containing protein</fullName>
    </recommendedName>
</protein>
<evidence type="ECO:0000256" key="1">
    <source>
        <dbReference type="SAM" id="MobiDB-lite"/>
    </source>
</evidence>
<dbReference type="SUPFAM" id="SSF54197">
    <property type="entry name" value="HIT-like"/>
    <property type="match status" value="1"/>
</dbReference>
<evidence type="ECO:0000313" key="3">
    <source>
        <dbReference type="EMBL" id="SVD54646.1"/>
    </source>
</evidence>
<feature type="region of interest" description="Disordered" evidence="1">
    <location>
        <begin position="49"/>
        <end position="68"/>
    </location>
</feature>
<dbReference type="GO" id="GO:0003824">
    <property type="term" value="F:catalytic activity"/>
    <property type="evidence" value="ECO:0007669"/>
    <property type="project" value="InterPro"/>
</dbReference>
<proteinExistence type="predicted"/>
<organism evidence="3">
    <name type="scientific">marine metagenome</name>
    <dbReference type="NCBI Taxonomy" id="408172"/>
    <lineage>
        <taxon>unclassified sequences</taxon>
        <taxon>metagenomes</taxon>
        <taxon>ecological metagenomes</taxon>
    </lineage>
</organism>
<dbReference type="PROSITE" id="PS00892">
    <property type="entry name" value="HIT_1"/>
    <property type="match status" value="1"/>
</dbReference>
<dbReference type="Pfam" id="PF01230">
    <property type="entry name" value="HIT"/>
    <property type="match status" value="1"/>
</dbReference>
<dbReference type="InterPro" id="IPR036265">
    <property type="entry name" value="HIT-like_sf"/>
</dbReference>
<evidence type="ECO:0000259" key="2">
    <source>
        <dbReference type="PROSITE" id="PS51084"/>
    </source>
</evidence>
<dbReference type="Gene3D" id="3.30.428.10">
    <property type="entry name" value="HIT-like"/>
    <property type="match status" value="1"/>
</dbReference>
<dbReference type="PROSITE" id="PS51084">
    <property type="entry name" value="HIT_2"/>
    <property type="match status" value="1"/>
</dbReference>